<feature type="non-terminal residue" evidence="1">
    <location>
        <position position="113"/>
    </location>
</feature>
<dbReference type="GeneID" id="25728544"/>
<dbReference type="RefSeq" id="XP_013895689.1">
    <property type="nucleotide sequence ID" value="XM_014040235.1"/>
</dbReference>
<dbReference type="AlphaFoldDB" id="A0A0D2LZ76"/>
<name>A0A0D2LZ76_9CHLO</name>
<protein>
    <submittedName>
        <fullName evidence="1">Uncharacterized protein</fullName>
    </submittedName>
</protein>
<proteinExistence type="predicted"/>
<organism evidence="1 2">
    <name type="scientific">Monoraphidium neglectum</name>
    <dbReference type="NCBI Taxonomy" id="145388"/>
    <lineage>
        <taxon>Eukaryota</taxon>
        <taxon>Viridiplantae</taxon>
        <taxon>Chlorophyta</taxon>
        <taxon>core chlorophytes</taxon>
        <taxon>Chlorophyceae</taxon>
        <taxon>CS clade</taxon>
        <taxon>Sphaeropleales</taxon>
        <taxon>Selenastraceae</taxon>
        <taxon>Monoraphidium</taxon>
    </lineage>
</organism>
<evidence type="ECO:0000313" key="2">
    <source>
        <dbReference type="Proteomes" id="UP000054498"/>
    </source>
</evidence>
<dbReference type="Proteomes" id="UP000054498">
    <property type="component" value="Unassembled WGS sequence"/>
</dbReference>
<keyword evidence="2" id="KW-1185">Reference proteome</keyword>
<evidence type="ECO:0000313" key="1">
    <source>
        <dbReference type="EMBL" id="KIY96669.1"/>
    </source>
</evidence>
<gene>
    <name evidence="1" type="ORF">MNEG_11296</name>
</gene>
<dbReference type="KEGG" id="mng:MNEG_11296"/>
<dbReference type="EMBL" id="KK102896">
    <property type="protein sequence ID" value="KIY96669.1"/>
    <property type="molecule type" value="Genomic_DNA"/>
</dbReference>
<reference evidence="1 2" key="1">
    <citation type="journal article" date="2013" name="BMC Genomics">
        <title>Reconstruction of the lipid metabolism for the microalga Monoraphidium neglectum from its genome sequence reveals characteristics suitable for biofuel production.</title>
        <authorList>
            <person name="Bogen C."/>
            <person name="Al-Dilaimi A."/>
            <person name="Albersmeier A."/>
            <person name="Wichmann J."/>
            <person name="Grundmann M."/>
            <person name="Rupp O."/>
            <person name="Lauersen K.J."/>
            <person name="Blifernez-Klassen O."/>
            <person name="Kalinowski J."/>
            <person name="Goesmann A."/>
            <person name="Mussgnug J.H."/>
            <person name="Kruse O."/>
        </authorList>
    </citation>
    <scope>NUCLEOTIDE SEQUENCE [LARGE SCALE GENOMIC DNA]</scope>
    <source>
        <strain evidence="1 2">SAG 48.87</strain>
    </source>
</reference>
<accession>A0A0D2LZ76</accession>
<sequence>MGTQRASASHVHYKAAPRAAYVRPKTVARRPQPVSVSVGATLSVAPPVAPHQATSASAQQQQQQQQLASLEALLTATGTDSVIAQPAQQRPLHRAERFEDTYAIGEVLGNGTY</sequence>